<proteinExistence type="predicted"/>
<gene>
    <name evidence="1" type="ORF">AMQ74_01064</name>
</gene>
<evidence type="ECO:0000313" key="2">
    <source>
        <dbReference type="Proteomes" id="UP000075578"/>
    </source>
</evidence>
<protein>
    <submittedName>
        <fullName evidence="1">Uncharacterized protein</fullName>
    </submittedName>
</protein>
<evidence type="ECO:0000313" key="1">
    <source>
        <dbReference type="EMBL" id="KYC51639.1"/>
    </source>
</evidence>
<comment type="caution">
    <text evidence="1">The sequence shown here is derived from an EMBL/GenBank/DDBJ whole genome shotgun (WGS) entry which is preliminary data.</text>
</comment>
<dbReference type="AlphaFoldDB" id="A0A150J354"/>
<name>A0A150J354_9EURY</name>
<sequence>MNGTSSMERLISKEEIELLSKTKDLIEELLDTIEVLADKDTLDAIKQSEVDFESGHFESYTTKKEIEDFIDGL</sequence>
<dbReference type="EMBL" id="LNGD01000060">
    <property type="protein sequence ID" value="KYC51639.1"/>
    <property type="molecule type" value="Genomic_DNA"/>
</dbReference>
<organism evidence="1 2">
    <name type="scientific">Candidatus Methanofastidiosum methylothiophilum</name>
    <dbReference type="NCBI Taxonomy" id="1705564"/>
    <lineage>
        <taxon>Archaea</taxon>
        <taxon>Methanobacteriati</taxon>
        <taxon>Methanobacteriota</taxon>
        <taxon>Stenosarchaea group</taxon>
        <taxon>Candidatus Methanofastidiosia</taxon>
        <taxon>Candidatus Methanofastidiosales</taxon>
        <taxon>Candidatus Methanofastidiosaceae</taxon>
        <taxon>Candidatus Methanofastidiosum</taxon>
    </lineage>
</organism>
<reference evidence="1 2" key="1">
    <citation type="journal article" date="2016" name="ISME J.">
        <title>Chasing the elusive Euryarchaeota class WSA2: genomes reveal a uniquely fastidious methyl-reducing methanogen.</title>
        <authorList>
            <person name="Nobu M.K."/>
            <person name="Narihiro T."/>
            <person name="Kuroda K."/>
            <person name="Mei R."/>
            <person name="Liu W.T."/>
        </authorList>
    </citation>
    <scope>NUCLEOTIDE SEQUENCE [LARGE SCALE GENOMIC DNA]</scope>
    <source>
        <strain evidence="1">U1lsi0528_Bin089</strain>
    </source>
</reference>
<accession>A0A150J354</accession>
<dbReference type="Proteomes" id="UP000075578">
    <property type="component" value="Unassembled WGS sequence"/>
</dbReference>